<reference evidence="2" key="1">
    <citation type="submission" date="2016-11" db="UniProtKB">
        <authorList>
            <consortium name="WormBaseParasite"/>
        </authorList>
    </citation>
    <scope>IDENTIFICATION</scope>
</reference>
<dbReference type="Proteomes" id="UP000095281">
    <property type="component" value="Unplaced"/>
</dbReference>
<evidence type="ECO:0000313" key="2">
    <source>
        <dbReference type="WBParaSite" id="MhA1_Contig288.frz3.gene22"/>
    </source>
</evidence>
<evidence type="ECO:0000313" key="1">
    <source>
        <dbReference type="Proteomes" id="UP000095281"/>
    </source>
</evidence>
<name>A0A1I8BKE9_MELHA</name>
<organism evidence="1 2">
    <name type="scientific">Meloidogyne hapla</name>
    <name type="common">Root-knot nematode worm</name>
    <dbReference type="NCBI Taxonomy" id="6305"/>
    <lineage>
        <taxon>Eukaryota</taxon>
        <taxon>Metazoa</taxon>
        <taxon>Ecdysozoa</taxon>
        <taxon>Nematoda</taxon>
        <taxon>Chromadorea</taxon>
        <taxon>Rhabditida</taxon>
        <taxon>Tylenchina</taxon>
        <taxon>Tylenchomorpha</taxon>
        <taxon>Tylenchoidea</taxon>
        <taxon>Meloidogynidae</taxon>
        <taxon>Meloidogyninae</taxon>
        <taxon>Meloidogyne</taxon>
    </lineage>
</organism>
<accession>A0A1I8BKE9</accession>
<protein>
    <submittedName>
        <fullName evidence="2">Secreted protein</fullName>
    </submittedName>
</protein>
<keyword evidence="1" id="KW-1185">Reference proteome</keyword>
<sequence>MGKAAGLVWATVFTSLHVQHVQYGMEQWWTWCPVWWMVVMGGGGSYAQHGRWPWTGGPGNGMVLGQLLWWLGQCSTWLECSSWTGEVLNMDWSFALHGWNWLNMLLMDGWIFIWMEWTTSVWMDWTTSGGGCENAEVGGNG</sequence>
<dbReference type="WBParaSite" id="MhA1_Contig288.frz3.gene22">
    <property type="protein sequence ID" value="MhA1_Contig288.frz3.gene22"/>
    <property type="gene ID" value="MhA1_Contig288.frz3.gene22"/>
</dbReference>
<dbReference type="AlphaFoldDB" id="A0A1I8BKE9"/>
<proteinExistence type="predicted"/>